<accession>A0A2D3LQ88</accession>
<evidence type="ECO:0000313" key="1">
    <source>
        <dbReference type="EMBL" id="ATV52802.1"/>
    </source>
</evidence>
<dbReference type="AlphaFoldDB" id="A0A2D3LQ88"/>
<dbReference type="Proteomes" id="UP000229323">
    <property type="component" value="Chromosome"/>
</dbReference>
<evidence type="ECO:0000313" key="2">
    <source>
        <dbReference type="Proteomes" id="UP000229323"/>
    </source>
</evidence>
<dbReference type="EMBL" id="CP024696">
    <property type="protein sequence ID" value="ATV52802.1"/>
    <property type="molecule type" value="Genomic_DNA"/>
</dbReference>
<reference evidence="1 2" key="1">
    <citation type="submission" date="2017-11" db="EMBL/GenBank/DDBJ databases">
        <title>Genome sequencing of Prevotella intermedia KCOM 2033.</title>
        <authorList>
            <person name="Kook J.-K."/>
            <person name="Park S.-N."/>
            <person name="Lim Y.K."/>
        </authorList>
    </citation>
    <scope>NUCLEOTIDE SEQUENCE [LARGE SCALE GENOMIC DNA]</scope>
    <source>
        <strain evidence="1 2">KCOM 2033</strain>
    </source>
</reference>
<gene>
    <name evidence="1" type="ORF">CTM50_06980</name>
</gene>
<organism evidence="1 2">
    <name type="scientific">Prevotella intermedia</name>
    <dbReference type="NCBI Taxonomy" id="28131"/>
    <lineage>
        <taxon>Bacteria</taxon>
        <taxon>Pseudomonadati</taxon>
        <taxon>Bacteroidota</taxon>
        <taxon>Bacteroidia</taxon>
        <taxon>Bacteroidales</taxon>
        <taxon>Prevotellaceae</taxon>
        <taxon>Prevotella</taxon>
    </lineage>
</organism>
<proteinExistence type="predicted"/>
<protein>
    <submittedName>
        <fullName evidence="1">Uncharacterized protein</fullName>
    </submittedName>
</protein>
<sequence length="86" mass="10198">MTLRKRRFCAAKQPLLPCKTYAFGMQNNRFCKALIYRLLCNSCACEKYLHNYHLFSVYKASCLCLIFVLFRNIQCTFEAEFVAYML</sequence>
<name>A0A2D3LQ88_PREIN</name>